<dbReference type="GO" id="GO:0004222">
    <property type="term" value="F:metalloendopeptidase activity"/>
    <property type="evidence" value="ECO:0007669"/>
    <property type="project" value="UniProtKB-UniRule"/>
</dbReference>
<feature type="active site" evidence="1">
    <location>
        <position position="69"/>
    </location>
</feature>
<comment type="cofactor">
    <cofactor evidence="1 2">
        <name>Zn(2+)</name>
        <dbReference type="ChEBI" id="CHEBI:29105"/>
    </cofactor>
    <text evidence="1 2">Binds 1 zinc ion per subunit.</text>
</comment>
<dbReference type="PRINTS" id="PR00480">
    <property type="entry name" value="ASTACIN"/>
</dbReference>
<dbReference type="AlphaFoldDB" id="A0A9X0D7D5"/>
<protein>
    <recommendedName>
        <fullName evidence="2">Metalloendopeptidase</fullName>
        <ecNumber evidence="2">3.4.24.-</ecNumber>
    </recommendedName>
</protein>
<dbReference type="OrthoDB" id="5969257at2759"/>
<dbReference type="EC" id="3.4.24.-" evidence="2"/>
<name>A0A9X0D7D5_9CNID</name>
<keyword evidence="1 2" id="KW-0645">Protease</keyword>
<dbReference type="PANTHER" id="PTHR10127">
    <property type="entry name" value="DISCOIDIN, CUB, EGF, LAMININ , AND ZINC METALLOPROTEASE DOMAIN CONTAINING"/>
    <property type="match status" value="1"/>
</dbReference>
<dbReference type="Pfam" id="PF01400">
    <property type="entry name" value="Astacin"/>
    <property type="match status" value="1"/>
</dbReference>
<keyword evidence="5" id="KW-1185">Reference proteome</keyword>
<dbReference type="GO" id="GO:0006508">
    <property type="term" value="P:proteolysis"/>
    <property type="evidence" value="ECO:0007669"/>
    <property type="project" value="UniProtKB-KW"/>
</dbReference>
<accession>A0A9X0D7D5</accession>
<dbReference type="PROSITE" id="PS51864">
    <property type="entry name" value="ASTACIN"/>
    <property type="match status" value="1"/>
</dbReference>
<dbReference type="SMART" id="SM00235">
    <property type="entry name" value="ZnMc"/>
    <property type="match status" value="1"/>
</dbReference>
<comment type="caution">
    <text evidence="1">Lacks conserved residue(s) required for the propagation of feature annotation.</text>
</comment>
<feature type="binding site" evidence="1">
    <location>
        <position position="68"/>
    </location>
    <ligand>
        <name>Zn(2+)</name>
        <dbReference type="ChEBI" id="CHEBI:29105"/>
        <note>catalytic</note>
    </ligand>
</feature>
<dbReference type="PANTHER" id="PTHR10127:SF893">
    <property type="entry name" value="METALLOENDOPEPTIDASE"/>
    <property type="match status" value="1"/>
</dbReference>
<evidence type="ECO:0000256" key="1">
    <source>
        <dbReference type="PROSITE-ProRule" id="PRU01211"/>
    </source>
</evidence>
<evidence type="ECO:0000313" key="5">
    <source>
        <dbReference type="Proteomes" id="UP001163046"/>
    </source>
</evidence>
<dbReference type="InterPro" id="IPR006026">
    <property type="entry name" value="Peptidase_Metallo"/>
</dbReference>
<reference evidence="4" key="1">
    <citation type="submission" date="2023-01" db="EMBL/GenBank/DDBJ databases">
        <title>Genome assembly of the deep-sea coral Lophelia pertusa.</title>
        <authorList>
            <person name="Herrera S."/>
            <person name="Cordes E."/>
        </authorList>
    </citation>
    <scope>NUCLEOTIDE SEQUENCE</scope>
    <source>
        <strain evidence="4">USNM1676648</strain>
        <tissue evidence="4">Polyp</tissue>
    </source>
</reference>
<comment type="caution">
    <text evidence="4">The sequence shown here is derived from an EMBL/GenBank/DDBJ whole genome shotgun (WGS) entry which is preliminary data.</text>
</comment>
<evidence type="ECO:0000259" key="3">
    <source>
        <dbReference type="PROSITE" id="PS51864"/>
    </source>
</evidence>
<sequence>MESAVTSVKQAMKVWESKTCIRFVERTNEKAYLEFFRGQGCWGHVGHHNQKTQISIGDNCDFQHVMEHEIGHSVGFWHEQSRPDRDSYISVIWENVLDGLASAF</sequence>
<dbReference type="Proteomes" id="UP001163046">
    <property type="component" value="Unassembled WGS sequence"/>
</dbReference>
<feature type="domain" description="Peptidase M12A" evidence="3">
    <location>
        <begin position="1"/>
        <end position="104"/>
    </location>
</feature>
<dbReference type="GO" id="GO:0008270">
    <property type="term" value="F:zinc ion binding"/>
    <property type="evidence" value="ECO:0007669"/>
    <property type="project" value="UniProtKB-UniRule"/>
</dbReference>
<keyword evidence="1 2" id="KW-0378">Hydrolase</keyword>
<evidence type="ECO:0000256" key="2">
    <source>
        <dbReference type="RuleBase" id="RU361183"/>
    </source>
</evidence>
<keyword evidence="1 2" id="KW-0862">Zinc</keyword>
<dbReference type="InterPro" id="IPR001506">
    <property type="entry name" value="Peptidase_M12A"/>
</dbReference>
<evidence type="ECO:0000313" key="4">
    <source>
        <dbReference type="EMBL" id="KAJ7390132.1"/>
    </source>
</evidence>
<keyword evidence="1 2" id="KW-0482">Metalloprotease</keyword>
<keyword evidence="1 2" id="KW-0479">Metal-binding</keyword>
<dbReference type="EMBL" id="MU825420">
    <property type="protein sequence ID" value="KAJ7390132.1"/>
    <property type="molecule type" value="Genomic_DNA"/>
</dbReference>
<feature type="binding site" evidence="1">
    <location>
        <position position="78"/>
    </location>
    <ligand>
        <name>Zn(2+)</name>
        <dbReference type="ChEBI" id="CHEBI:29105"/>
        <note>catalytic</note>
    </ligand>
</feature>
<gene>
    <name evidence="4" type="ORF">OS493_027169</name>
</gene>
<feature type="binding site" evidence="1">
    <location>
        <position position="72"/>
    </location>
    <ligand>
        <name>Zn(2+)</name>
        <dbReference type="ChEBI" id="CHEBI:29105"/>
        <note>catalytic</note>
    </ligand>
</feature>
<organism evidence="4 5">
    <name type="scientific">Desmophyllum pertusum</name>
    <dbReference type="NCBI Taxonomy" id="174260"/>
    <lineage>
        <taxon>Eukaryota</taxon>
        <taxon>Metazoa</taxon>
        <taxon>Cnidaria</taxon>
        <taxon>Anthozoa</taxon>
        <taxon>Hexacorallia</taxon>
        <taxon>Scleractinia</taxon>
        <taxon>Caryophylliina</taxon>
        <taxon>Caryophylliidae</taxon>
        <taxon>Desmophyllum</taxon>
    </lineage>
</organism>
<dbReference type="InterPro" id="IPR024079">
    <property type="entry name" value="MetalloPept_cat_dom_sf"/>
</dbReference>
<dbReference type="Gene3D" id="3.40.390.10">
    <property type="entry name" value="Collagenase (Catalytic Domain)"/>
    <property type="match status" value="1"/>
</dbReference>
<proteinExistence type="predicted"/>
<dbReference type="SUPFAM" id="SSF55486">
    <property type="entry name" value="Metalloproteases ('zincins'), catalytic domain"/>
    <property type="match status" value="1"/>
</dbReference>